<feature type="chain" id="PRO_5040202836" evidence="2">
    <location>
        <begin position="28"/>
        <end position="632"/>
    </location>
</feature>
<reference evidence="7" key="2">
    <citation type="submission" date="2022-10" db="EMBL/GenBank/DDBJ databases">
        <authorList>
            <consortium name="ENA_rothamsted_submissions"/>
            <consortium name="culmorum"/>
            <person name="King R."/>
        </authorList>
    </citation>
    <scope>NUCLEOTIDE SEQUENCE</scope>
</reference>
<feature type="domain" description="DUF7042" evidence="3">
    <location>
        <begin position="158"/>
        <end position="270"/>
    </location>
</feature>
<dbReference type="Pfam" id="PF23071">
    <property type="entry name" value="DUF7044"/>
    <property type="match status" value="1"/>
</dbReference>
<evidence type="ECO:0000256" key="1">
    <source>
        <dbReference type="SAM" id="MobiDB-lite"/>
    </source>
</evidence>
<evidence type="ECO:0000256" key="2">
    <source>
        <dbReference type="SAM" id="SignalP"/>
    </source>
</evidence>
<dbReference type="InterPro" id="IPR055473">
    <property type="entry name" value="DUF7045"/>
</dbReference>
<accession>A0A9N9RQP0</accession>
<feature type="compositionally biased region" description="Basic residues" evidence="1">
    <location>
        <begin position="569"/>
        <end position="581"/>
    </location>
</feature>
<dbReference type="EMBL" id="OU895877">
    <property type="protein sequence ID" value="CAG9801444.1"/>
    <property type="molecule type" value="Genomic_DNA"/>
</dbReference>
<evidence type="ECO:0000259" key="3">
    <source>
        <dbReference type="Pfam" id="PF23069"/>
    </source>
</evidence>
<protein>
    <submittedName>
        <fullName evidence="7">Uncharacterized protein</fullName>
    </submittedName>
</protein>
<gene>
    <name evidence="7" type="ORF">CHIRRI_LOCUS4372</name>
</gene>
<dbReference type="Pfam" id="PF23069">
    <property type="entry name" value="DUF7042"/>
    <property type="match status" value="1"/>
</dbReference>
<dbReference type="Proteomes" id="UP001153620">
    <property type="component" value="Chromosome 1"/>
</dbReference>
<reference evidence="7" key="1">
    <citation type="submission" date="2022-01" db="EMBL/GenBank/DDBJ databases">
        <authorList>
            <person name="King R."/>
        </authorList>
    </citation>
    <scope>NUCLEOTIDE SEQUENCE</scope>
</reference>
<evidence type="ECO:0000259" key="6">
    <source>
        <dbReference type="Pfam" id="PF23073"/>
    </source>
</evidence>
<evidence type="ECO:0000259" key="4">
    <source>
        <dbReference type="Pfam" id="PF23070"/>
    </source>
</evidence>
<feature type="domain" description="DUF7045" evidence="6">
    <location>
        <begin position="409"/>
        <end position="517"/>
    </location>
</feature>
<dbReference type="PANTHER" id="PTHR22255">
    <property type="entry name" value="LP06548P"/>
    <property type="match status" value="1"/>
</dbReference>
<sequence>MYRNLANIISIFIIVLFTRKNLHIVASDQFCIFPMELQGEYRIQNAALNGNNRLQYSIINITEEDISPYGLCYSRNGSNFIVNLSSDDDRIACYRCFNLQMISKNILLLIHTESDINSKCSSSAETVKCPPEISLNDEKKFTNDFYSIILYRIESRHHEFCPFDGEIKFDYYLNNQKICSGFKSTISNCPSSSSMNIHFRDCNTDLQPITFDCLGNWKMQNQNFLAVIESSSNETEQKYKCGTYEYDNHDQTQLTLRINNDCSTLPKRNSVTNQQVFKIKKSLNFLESNSFNELEIAFPDNLQGDWQYMTISKNLLTYRDESSLKTFYMSLVTILESDKYIVRSRSQCGEENYKCIIITQLHDNVIETQISSKTLSSFTNYDVCNNKYFNMKEWVTQAKIGENVTKEKCPIYGKYFGKLPDDMKLCSVISSDCKNPDIMFYQIGPCDSHDIYETRVYRCLGHWIDKKSTNVYTLTQRVDVVNTYECFVGLMTNSDDGKNIFIREAGEEGNCYKSLDPFSFGMEMNRTETCPYDRLKIGTDEIFVSPTAHDSFTKYDVFDESNDIDGRTSTRRPKTSKKQKKRPDEENDIDNNVISSSTTASKASSVATTLYLSGLILMIHNLRNLIIVKCFS</sequence>
<feature type="signal peptide" evidence="2">
    <location>
        <begin position="1"/>
        <end position="27"/>
    </location>
</feature>
<keyword evidence="2" id="KW-0732">Signal</keyword>
<keyword evidence="8" id="KW-1185">Reference proteome</keyword>
<evidence type="ECO:0000259" key="5">
    <source>
        <dbReference type="Pfam" id="PF23071"/>
    </source>
</evidence>
<dbReference type="InterPro" id="IPR055472">
    <property type="entry name" value="DUF7044"/>
</dbReference>
<organism evidence="7 8">
    <name type="scientific">Chironomus riparius</name>
    <dbReference type="NCBI Taxonomy" id="315576"/>
    <lineage>
        <taxon>Eukaryota</taxon>
        <taxon>Metazoa</taxon>
        <taxon>Ecdysozoa</taxon>
        <taxon>Arthropoda</taxon>
        <taxon>Hexapoda</taxon>
        <taxon>Insecta</taxon>
        <taxon>Pterygota</taxon>
        <taxon>Neoptera</taxon>
        <taxon>Endopterygota</taxon>
        <taxon>Diptera</taxon>
        <taxon>Nematocera</taxon>
        <taxon>Chironomoidea</taxon>
        <taxon>Chironomidae</taxon>
        <taxon>Chironominae</taxon>
        <taxon>Chironomus</taxon>
    </lineage>
</organism>
<evidence type="ECO:0000313" key="7">
    <source>
        <dbReference type="EMBL" id="CAG9801444.1"/>
    </source>
</evidence>
<feature type="region of interest" description="Disordered" evidence="1">
    <location>
        <begin position="563"/>
        <end position="592"/>
    </location>
</feature>
<dbReference type="InterPro" id="IPR055470">
    <property type="entry name" value="DUF7042"/>
</dbReference>
<feature type="domain" description="DUF7043" evidence="4">
    <location>
        <begin position="297"/>
        <end position="396"/>
    </location>
</feature>
<dbReference type="InterPro" id="IPR055471">
    <property type="entry name" value="DUF7043"/>
</dbReference>
<dbReference type="Pfam" id="PF23070">
    <property type="entry name" value="DUF7043"/>
    <property type="match status" value="1"/>
</dbReference>
<dbReference type="PANTHER" id="PTHR22255:SF4">
    <property type="entry name" value="CATION-INDEPENDENT MANNOSE-6-PHOSPHATE RECEPTOR"/>
    <property type="match status" value="1"/>
</dbReference>
<dbReference type="Pfam" id="PF23073">
    <property type="entry name" value="DUF7045"/>
    <property type="match status" value="1"/>
</dbReference>
<dbReference type="AlphaFoldDB" id="A0A9N9RQP0"/>
<evidence type="ECO:0000313" key="8">
    <source>
        <dbReference type="Proteomes" id="UP001153620"/>
    </source>
</evidence>
<feature type="domain" description="DUF7044" evidence="5">
    <location>
        <begin position="31"/>
        <end position="125"/>
    </location>
</feature>
<proteinExistence type="predicted"/>
<dbReference type="OrthoDB" id="6380161at2759"/>
<name>A0A9N9RQP0_9DIPT</name>